<gene>
    <name evidence="14" type="ORF">NQ318_005488</name>
</gene>
<evidence type="ECO:0000313" key="14">
    <source>
        <dbReference type="EMBL" id="KAJ8940737.1"/>
    </source>
</evidence>
<organism evidence="14 15">
    <name type="scientific">Aromia moschata</name>
    <dbReference type="NCBI Taxonomy" id="1265417"/>
    <lineage>
        <taxon>Eukaryota</taxon>
        <taxon>Metazoa</taxon>
        <taxon>Ecdysozoa</taxon>
        <taxon>Arthropoda</taxon>
        <taxon>Hexapoda</taxon>
        <taxon>Insecta</taxon>
        <taxon>Pterygota</taxon>
        <taxon>Neoptera</taxon>
        <taxon>Endopterygota</taxon>
        <taxon>Coleoptera</taxon>
        <taxon>Polyphaga</taxon>
        <taxon>Cucujiformia</taxon>
        <taxon>Chrysomeloidea</taxon>
        <taxon>Cerambycidae</taxon>
        <taxon>Cerambycinae</taxon>
        <taxon>Callichromatini</taxon>
        <taxon>Aromia</taxon>
    </lineage>
</organism>
<dbReference type="GO" id="GO:0005789">
    <property type="term" value="C:endoplasmic reticulum membrane"/>
    <property type="evidence" value="ECO:0007669"/>
    <property type="project" value="UniProtKB-SubCell"/>
</dbReference>
<keyword evidence="12 13" id="KW-0472">Membrane</keyword>
<dbReference type="InterPro" id="IPR036396">
    <property type="entry name" value="Cyt_P450_sf"/>
</dbReference>
<dbReference type="InterPro" id="IPR050476">
    <property type="entry name" value="Insect_CytP450_Detox"/>
</dbReference>
<evidence type="ECO:0000256" key="5">
    <source>
        <dbReference type="ARBA" id="ARBA00022617"/>
    </source>
</evidence>
<dbReference type="GO" id="GO:0020037">
    <property type="term" value="F:heme binding"/>
    <property type="evidence" value="ECO:0007669"/>
    <property type="project" value="InterPro"/>
</dbReference>
<evidence type="ECO:0000256" key="12">
    <source>
        <dbReference type="ARBA" id="ARBA00023136"/>
    </source>
</evidence>
<evidence type="ECO:0000256" key="6">
    <source>
        <dbReference type="ARBA" id="ARBA00022723"/>
    </source>
</evidence>
<dbReference type="PANTHER" id="PTHR24292">
    <property type="entry name" value="CYTOCHROME P450"/>
    <property type="match status" value="1"/>
</dbReference>
<evidence type="ECO:0000256" key="11">
    <source>
        <dbReference type="ARBA" id="ARBA00023033"/>
    </source>
</evidence>
<evidence type="ECO:0008006" key="16">
    <source>
        <dbReference type="Google" id="ProtNLM"/>
    </source>
</evidence>
<dbReference type="GO" id="GO:0016705">
    <property type="term" value="F:oxidoreductase activity, acting on paired donors, with incorporation or reduction of molecular oxygen"/>
    <property type="evidence" value="ECO:0007669"/>
    <property type="project" value="InterPro"/>
</dbReference>
<keyword evidence="15" id="KW-1185">Reference proteome</keyword>
<keyword evidence="9" id="KW-0560">Oxidoreductase</keyword>
<reference evidence="14" key="1">
    <citation type="journal article" date="2023" name="Insect Mol. Biol.">
        <title>Genome sequencing provides insights into the evolution of gene families encoding plant cell wall-degrading enzymes in longhorned beetles.</title>
        <authorList>
            <person name="Shin N.R."/>
            <person name="Okamura Y."/>
            <person name="Kirsch R."/>
            <person name="Pauchet Y."/>
        </authorList>
    </citation>
    <scope>NUCLEOTIDE SEQUENCE</scope>
    <source>
        <strain evidence="14">AMC_N1</strain>
    </source>
</reference>
<evidence type="ECO:0000256" key="9">
    <source>
        <dbReference type="ARBA" id="ARBA00023002"/>
    </source>
</evidence>
<evidence type="ECO:0000256" key="10">
    <source>
        <dbReference type="ARBA" id="ARBA00023004"/>
    </source>
</evidence>
<keyword evidence="5" id="KW-0349">Heme</keyword>
<dbReference type="SUPFAM" id="SSF48264">
    <property type="entry name" value="Cytochrome P450"/>
    <property type="match status" value="1"/>
</dbReference>
<dbReference type="EMBL" id="JAPWTK010000412">
    <property type="protein sequence ID" value="KAJ8940737.1"/>
    <property type="molecule type" value="Genomic_DNA"/>
</dbReference>
<keyword evidence="11" id="KW-0503">Monooxygenase</keyword>
<evidence type="ECO:0000256" key="7">
    <source>
        <dbReference type="ARBA" id="ARBA00022824"/>
    </source>
</evidence>
<evidence type="ECO:0000313" key="15">
    <source>
        <dbReference type="Proteomes" id="UP001162162"/>
    </source>
</evidence>
<dbReference type="GO" id="GO:0005506">
    <property type="term" value="F:iron ion binding"/>
    <property type="evidence" value="ECO:0007669"/>
    <property type="project" value="InterPro"/>
</dbReference>
<keyword evidence="13" id="KW-0812">Transmembrane</keyword>
<evidence type="ECO:0000256" key="1">
    <source>
        <dbReference type="ARBA" id="ARBA00001971"/>
    </source>
</evidence>
<comment type="subcellular location">
    <subcellularLocation>
        <location evidence="3">Endoplasmic reticulum membrane</location>
    </subcellularLocation>
    <subcellularLocation>
        <location evidence="2">Microsome membrane</location>
    </subcellularLocation>
</comment>
<dbReference type="GO" id="GO:0004497">
    <property type="term" value="F:monooxygenase activity"/>
    <property type="evidence" value="ECO:0007669"/>
    <property type="project" value="UniProtKB-KW"/>
</dbReference>
<evidence type="ECO:0000256" key="2">
    <source>
        <dbReference type="ARBA" id="ARBA00004524"/>
    </source>
</evidence>
<comment type="similarity">
    <text evidence="4">Belongs to the cytochrome P450 family.</text>
</comment>
<keyword evidence="13" id="KW-1133">Transmembrane helix</keyword>
<dbReference type="AlphaFoldDB" id="A0AAV8XS55"/>
<evidence type="ECO:0000256" key="4">
    <source>
        <dbReference type="ARBA" id="ARBA00010617"/>
    </source>
</evidence>
<sequence length="148" mass="16916">MVFTGIVLLDLLSVITAVLAVGYAYLKWTYQYWKRRNIPYIKTSSLLGNFQSSFGKRKDVGGAIVKVYQAAKPNGWRHVGVYGFASPLYVPLDLEIIKHIMTKDFDHFVSRGLYVNEKDDPLRAHLFSLSGKKVEEFACQIDTDVHLW</sequence>
<dbReference type="Proteomes" id="UP001162162">
    <property type="component" value="Unassembled WGS sequence"/>
</dbReference>
<dbReference type="Gene3D" id="1.10.630.10">
    <property type="entry name" value="Cytochrome P450"/>
    <property type="match status" value="1"/>
</dbReference>
<evidence type="ECO:0000256" key="8">
    <source>
        <dbReference type="ARBA" id="ARBA00022848"/>
    </source>
</evidence>
<protein>
    <recommendedName>
        <fullName evidence="16">Cytochrome P450</fullName>
    </recommendedName>
</protein>
<keyword evidence="7" id="KW-0256">Endoplasmic reticulum</keyword>
<evidence type="ECO:0000256" key="13">
    <source>
        <dbReference type="SAM" id="Phobius"/>
    </source>
</evidence>
<keyword evidence="8" id="KW-0492">Microsome</keyword>
<keyword evidence="10" id="KW-0408">Iron</keyword>
<keyword evidence="6" id="KW-0479">Metal-binding</keyword>
<evidence type="ECO:0000256" key="3">
    <source>
        <dbReference type="ARBA" id="ARBA00004586"/>
    </source>
</evidence>
<feature type="transmembrane region" description="Helical" evidence="13">
    <location>
        <begin position="6"/>
        <end position="26"/>
    </location>
</feature>
<proteinExistence type="inferred from homology"/>
<comment type="caution">
    <text evidence="14">The sequence shown here is derived from an EMBL/GenBank/DDBJ whole genome shotgun (WGS) entry which is preliminary data.</text>
</comment>
<name>A0AAV8XS55_9CUCU</name>
<comment type="cofactor">
    <cofactor evidence="1">
        <name>heme</name>
        <dbReference type="ChEBI" id="CHEBI:30413"/>
    </cofactor>
</comment>
<accession>A0AAV8XS55</accession>
<dbReference type="PANTHER" id="PTHR24292:SF100">
    <property type="entry name" value="CYTOCHROME P450 6A16, ISOFORM B-RELATED"/>
    <property type="match status" value="1"/>
</dbReference>